<evidence type="ECO:0000313" key="3">
    <source>
        <dbReference type="Proteomes" id="UP001369958"/>
    </source>
</evidence>
<keyword evidence="1" id="KW-0472">Membrane</keyword>
<organism evidence="2 3">
    <name type="scientific">Pelagibacterium nitratireducens</name>
    <dbReference type="NCBI Taxonomy" id="1046114"/>
    <lineage>
        <taxon>Bacteria</taxon>
        <taxon>Pseudomonadati</taxon>
        <taxon>Pseudomonadota</taxon>
        <taxon>Alphaproteobacteria</taxon>
        <taxon>Hyphomicrobiales</taxon>
        <taxon>Devosiaceae</taxon>
        <taxon>Pelagibacterium</taxon>
    </lineage>
</organism>
<keyword evidence="1" id="KW-1133">Transmembrane helix</keyword>
<keyword evidence="3" id="KW-1185">Reference proteome</keyword>
<evidence type="ECO:0000256" key="1">
    <source>
        <dbReference type="SAM" id="Phobius"/>
    </source>
</evidence>
<proteinExistence type="predicted"/>
<sequence>MMKHLVRRLWPTLFTLVVMTGPALAHNLILEAYPFGETIAGEAFFSDGVMVGESVVEIIGPDGERIGEVLTDPHGSFSYTPTESLDLTFRLDAGAGHVAEAAVAAKTLDVQHPPTSGQTVVAPVRLSAGVEAEIAAVIREQLRPMRQDLALYSAHSSYPVVLGGIGYIVGLAGLGFVVMARRRKLNA</sequence>
<feature type="transmembrane region" description="Helical" evidence="1">
    <location>
        <begin position="158"/>
        <end position="180"/>
    </location>
</feature>
<reference evidence="2 3" key="1">
    <citation type="submission" date="2024-02" db="EMBL/GenBank/DDBJ databases">
        <title>Complete genome sequence of Pelagibacterium nitratireducens ZH15.</title>
        <authorList>
            <person name="Zhao L.H."/>
        </authorList>
    </citation>
    <scope>NUCLEOTIDE SEQUENCE [LARGE SCALE GENOMIC DNA]</scope>
    <source>
        <strain evidence="2 3">ZH15</strain>
    </source>
</reference>
<dbReference type="RefSeq" id="WP_338607872.1">
    <property type="nucleotide sequence ID" value="NZ_CP146275.1"/>
</dbReference>
<keyword evidence="1" id="KW-0812">Transmembrane</keyword>
<evidence type="ECO:0008006" key="4">
    <source>
        <dbReference type="Google" id="ProtNLM"/>
    </source>
</evidence>
<dbReference type="Proteomes" id="UP001369958">
    <property type="component" value="Chromosome"/>
</dbReference>
<gene>
    <name evidence="2" type="ORF">V6617_15765</name>
</gene>
<protein>
    <recommendedName>
        <fullName evidence="4">Cobalt ABC transporter permease</fullName>
    </recommendedName>
</protein>
<name>A0ABZ2HY21_9HYPH</name>
<dbReference type="EMBL" id="CP146275">
    <property type="protein sequence ID" value="WWT32447.1"/>
    <property type="molecule type" value="Genomic_DNA"/>
</dbReference>
<evidence type="ECO:0000313" key="2">
    <source>
        <dbReference type="EMBL" id="WWT32447.1"/>
    </source>
</evidence>
<accession>A0ABZ2HY21</accession>